<dbReference type="GO" id="GO:0005886">
    <property type="term" value="C:plasma membrane"/>
    <property type="evidence" value="ECO:0007669"/>
    <property type="project" value="UniProtKB-SubCell"/>
</dbReference>
<proteinExistence type="evidence at transcript level"/>
<feature type="transmembrane region" description="Helical" evidence="10">
    <location>
        <begin position="118"/>
        <end position="141"/>
    </location>
</feature>
<reference evidence="11" key="1">
    <citation type="journal article" date="2020" name="Front. Physiol.">
        <title>Identification and Expression Profile of Olfactory Receptor Genes Based on Apriona germari (Hope) Antennal Transcriptome.</title>
        <authorList>
            <person name="Qian J.L."/>
            <person name="Mang D.Z."/>
            <person name="Lv G.C."/>
            <person name="Ye J."/>
            <person name="Li Z.Q."/>
            <person name="Chu B."/>
            <person name="Sun L."/>
            <person name="Liu Y.J."/>
            <person name="Zhang L.W."/>
        </authorList>
    </citation>
    <scope>NUCLEOTIDE SEQUENCE</scope>
    <source>
        <tissue evidence="11">Antenna</tissue>
    </source>
</reference>
<evidence type="ECO:0000313" key="11">
    <source>
        <dbReference type="EMBL" id="QNH68046.1"/>
    </source>
</evidence>
<name>A0A7G7WNC0_APRGE</name>
<dbReference type="GO" id="GO:0004984">
    <property type="term" value="F:olfactory receptor activity"/>
    <property type="evidence" value="ECO:0007669"/>
    <property type="project" value="InterPro"/>
</dbReference>
<keyword evidence="9" id="KW-0807">Transducer</keyword>
<dbReference type="GO" id="GO:0007165">
    <property type="term" value="P:signal transduction"/>
    <property type="evidence" value="ECO:0007669"/>
    <property type="project" value="UniProtKB-KW"/>
</dbReference>
<dbReference type="EMBL" id="MT598237">
    <property type="protein sequence ID" value="QNH68046.1"/>
    <property type="molecule type" value="mRNA"/>
</dbReference>
<evidence type="ECO:0000256" key="2">
    <source>
        <dbReference type="ARBA" id="ARBA00022475"/>
    </source>
</evidence>
<feature type="transmembrane region" description="Helical" evidence="10">
    <location>
        <begin position="29"/>
        <end position="49"/>
    </location>
</feature>
<evidence type="ECO:0000256" key="9">
    <source>
        <dbReference type="ARBA" id="ARBA00023224"/>
    </source>
</evidence>
<dbReference type="AlphaFoldDB" id="A0A7G7WNC0"/>
<feature type="transmembrane region" description="Helical" evidence="10">
    <location>
        <begin position="61"/>
        <end position="81"/>
    </location>
</feature>
<reference evidence="11" key="2">
    <citation type="submission" date="2020-06" db="EMBL/GenBank/DDBJ databases">
        <authorList>
            <person name="Qian J."/>
        </authorList>
    </citation>
    <scope>NUCLEOTIDE SEQUENCE</scope>
    <source>
        <tissue evidence="11">Antenna</tissue>
    </source>
</reference>
<dbReference type="GO" id="GO:0005549">
    <property type="term" value="F:odorant binding"/>
    <property type="evidence" value="ECO:0007669"/>
    <property type="project" value="InterPro"/>
</dbReference>
<keyword evidence="6 10" id="KW-1133">Transmembrane helix</keyword>
<evidence type="ECO:0000256" key="7">
    <source>
        <dbReference type="ARBA" id="ARBA00023136"/>
    </source>
</evidence>
<sequence>MGHVNFCVKYHTTICDFATKINDAFSTMMLVHITWTSFIISVLGFEIIMDTNYSNSVRFSLHLGGWLGMLFLICFYGQILMDDSSTVSETVYQTTWYEKSPTVRKSLVLILLRSQRPLVLKAAGVNVMSLATFLGVLYNAYSYFTLLLKIKP</sequence>
<evidence type="ECO:0000256" key="10">
    <source>
        <dbReference type="SAM" id="Phobius"/>
    </source>
</evidence>
<evidence type="ECO:0000256" key="4">
    <source>
        <dbReference type="ARBA" id="ARBA00022692"/>
    </source>
</evidence>
<dbReference type="PANTHER" id="PTHR21137:SF35">
    <property type="entry name" value="ODORANT RECEPTOR 19A-RELATED"/>
    <property type="match status" value="1"/>
</dbReference>
<keyword evidence="5" id="KW-0552">Olfaction</keyword>
<keyword evidence="8 11" id="KW-0675">Receptor</keyword>
<evidence type="ECO:0000256" key="6">
    <source>
        <dbReference type="ARBA" id="ARBA00022989"/>
    </source>
</evidence>
<dbReference type="PANTHER" id="PTHR21137">
    <property type="entry name" value="ODORANT RECEPTOR"/>
    <property type="match status" value="1"/>
</dbReference>
<keyword evidence="2" id="KW-1003">Cell membrane</keyword>
<keyword evidence="3" id="KW-0716">Sensory transduction</keyword>
<evidence type="ECO:0000256" key="5">
    <source>
        <dbReference type="ARBA" id="ARBA00022725"/>
    </source>
</evidence>
<protein>
    <submittedName>
        <fullName evidence="11">Odorant receptor 22</fullName>
    </submittedName>
</protein>
<accession>A0A7G7WNC0</accession>
<keyword evidence="7 10" id="KW-0472">Membrane</keyword>
<comment type="subcellular location">
    <subcellularLocation>
        <location evidence="1">Cell membrane</location>
        <topology evidence="1">Multi-pass membrane protein</topology>
    </subcellularLocation>
</comment>
<evidence type="ECO:0000256" key="3">
    <source>
        <dbReference type="ARBA" id="ARBA00022606"/>
    </source>
</evidence>
<dbReference type="InterPro" id="IPR004117">
    <property type="entry name" value="7tm6_olfct_rcpt"/>
</dbReference>
<evidence type="ECO:0000256" key="8">
    <source>
        <dbReference type="ARBA" id="ARBA00023170"/>
    </source>
</evidence>
<keyword evidence="4 10" id="KW-0812">Transmembrane</keyword>
<dbReference type="Pfam" id="PF02949">
    <property type="entry name" value="7tm_6"/>
    <property type="match status" value="1"/>
</dbReference>
<organism evidence="11">
    <name type="scientific">Apriona germarii</name>
    <name type="common">Mulberry longhorn beetle</name>
    <name type="synonym">Lamia germarii</name>
    <dbReference type="NCBI Taxonomy" id="157307"/>
    <lineage>
        <taxon>Eukaryota</taxon>
        <taxon>Metazoa</taxon>
        <taxon>Ecdysozoa</taxon>
        <taxon>Arthropoda</taxon>
        <taxon>Hexapoda</taxon>
        <taxon>Insecta</taxon>
        <taxon>Pterygota</taxon>
        <taxon>Neoptera</taxon>
        <taxon>Endopterygota</taxon>
        <taxon>Coleoptera</taxon>
        <taxon>Polyphaga</taxon>
        <taxon>Cucujiformia</taxon>
        <taxon>Chrysomeloidea</taxon>
        <taxon>Cerambycidae</taxon>
        <taxon>Lamiinae</taxon>
        <taxon>Batocerini</taxon>
        <taxon>Apriona</taxon>
    </lineage>
</organism>
<evidence type="ECO:0000256" key="1">
    <source>
        <dbReference type="ARBA" id="ARBA00004651"/>
    </source>
</evidence>